<dbReference type="Pfam" id="PF13302">
    <property type="entry name" value="Acetyltransf_3"/>
    <property type="match status" value="1"/>
</dbReference>
<reference evidence="3" key="1">
    <citation type="submission" date="2017-04" db="EMBL/GenBank/DDBJ databases">
        <authorList>
            <person name="Varghese N."/>
            <person name="Submissions S."/>
        </authorList>
    </citation>
    <scope>NUCLEOTIDE SEQUENCE [LARGE SCALE GENOMIC DNA]</scope>
    <source>
        <strain evidence="3">DSM 4125</strain>
    </source>
</reference>
<dbReference type="PANTHER" id="PTHR43415">
    <property type="entry name" value="SPERMIDINE N(1)-ACETYLTRANSFERASE"/>
    <property type="match status" value="1"/>
</dbReference>
<dbReference type="STRING" id="1028.SAMN05661096_01391"/>
<sequence length="181" mass="21348">MVKAKEFESERLSYKPLNLNYCTDQYVNWLNDYVIYQFLETGGNYTKEMLNDYLHEVQNSNIYFWAIHLKENQKHIGNIKIDPINSKHSVGEYGIMMGDKLEWGKGYAAEASNRVIRFCFFEGLNLRKITLGVLKDNIAAVKLYEKLGFEEEGRFLKHAFHNGKYCDVIRMALFNPNYRYD</sequence>
<dbReference type="InterPro" id="IPR016181">
    <property type="entry name" value="Acyl_CoA_acyltransferase"/>
</dbReference>
<dbReference type="Gene3D" id="3.40.630.30">
    <property type="match status" value="1"/>
</dbReference>
<dbReference type="Proteomes" id="UP000193804">
    <property type="component" value="Unassembled WGS sequence"/>
</dbReference>
<dbReference type="OrthoDB" id="6290225at2"/>
<keyword evidence="3" id="KW-1185">Reference proteome</keyword>
<dbReference type="SUPFAM" id="SSF55729">
    <property type="entry name" value="Acyl-CoA N-acyltransferases (Nat)"/>
    <property type="match status" value="1"/>
</dbReference>
<proteinExistence type="predicted"/>
<keyword evidence="2" id="KW-0808">Transferase</keyword>
<dbReference type="RefSeq" id="WP_085516329.1">
    <property type="nucleotide sequence ID" value="NZ_FXAW01000002.1"/>
</dbReference>
<evidence type="ECO:0000313" key="3">
    <source>
        <dbReference type="Proteomes" id="UP000193804"/>
    </source>
</evidence>
<evidence type="ECO:0000313" key="2">
    <source>
        <dbReference type="EMBL" id="SMG23525.1"/>
    </source>
</evidence>
<gene>
    <name evidence="2" type="ORF">SAMN05661096_01391</name>
</gene>
<protein>
    <submittedName>
        <fullName evidence="2">Protein N-acetyltransferase, RimJ/RimL family</fullName>
    </submittedName>
</protein>
<dbReference type="GO" id="GO:0016747">
    <property type="term" value="F:acyltransferase activity, transferring groups other than amino-acyl groups"/>
    <property type="evidence" value="ECO:0007669"/>
    <property type="project" value="InterPro"/>
</dbReference>
<dbReference type="InterPro" id="IPR000182">
    <property type="entry name" value="GNAT_dom"/>
</dbReference>
<evidence type="ECO:0000259" key="1">
    <source>
        <dbReference type="PROSITE" id="PS51186"/>
    </source>
</evidence>
<name>A0A1X7J757_9BACT</name>
<organism evidence="2 3">
    <name type="scientific">Marivirga sericea</name>
    <dbReference type="NCBI Taxonomy" id="1028"/>
    <lineage>
        <taxon>Bacteria</taxon>
        <taxon>Pseudomonadati</taxon>
        <taxon>Bacteroidota</taxon>
        <taxon>Cytophagia</taxon>
        <taxon>Cytophagales</taxon>
        <taxon>Marivirgaceae</taxon>
        <taxon>Marivirga</taxon>
    </lineage>
</organism>
<dbReference type="PANTHER" id="PTHR43415:SF3">
    <property type="entry name" value="GNAT-FAMILY ACETYLTRANSFERASE"/>
    <property type="match status" value="1"/>
</dbReference>
<dbReference type="EMBL" id="FXAW01000002">
    <property type="protein sequence ID" value="SMG23525.1"/>
    <property type="molecule type" value="Genomic_DNA"/>
</dbReference>
<dbReference type="AlphaFoldDB" id="A0A1X7J757"/>
<accession>A0A1X7J757</accession>
<dbReference type="PROSITE" id="PS51186">
    <property type="entry name" value="GNAT"/>
    <property type="match status" value="1"/>
</dbReference>
<feature type="domain" description="N-acetyltransferase" evidence="1">
    <location>
        <begin position="12"/>
        <end position="176"/>
    </location>
</feature>